<dbReference type="OrthoDB" id="415230at2759"/>
<dbReference type="Proteomes" id="UP000266673">
    <property type="component" value="Unassembled WGS sequence"/>
</dbReference>
<organism evidence="2 3">
    <name type="scientific">Gigaspora rosea</name>
    <dbReference type="NCBI Taxonomy" id="44941"/>
    <lineage>
        <taxon>Eukaryota</taxon>
        <taxon>Fungi</taxon>
        <taxon>Fungi incertae sedis</taxon>
        <taxon>Mucoromycota</taxon>
        <taxon>Glomeromycotina</taxon>
        <taxon>Glomeromycetes</taxon>
        <taxon>Diversisporales</taxon>
        <taxon>Gigasporaceae</taxon>
        <taxon>Gigaspora</taxon>
    </lineage>
</organism>
<evidence type="ECO:0000313" key="2">
    <source>
        <dbReference type="EMBL" id="RIB05999.1"/>
    </source>
</evidence>
<evidence type="ECO:0000256" key="1">
    <source>
        <dbReference type="SAM" id="Phobius"/>
    </source>
</evidence>
<keyword evidence="1" id="KW-0472">Membrane</keyword>
<keyword evidence="1" id="KW-1133">Transmembrane helix</keyword>
<proteinExistence type="predicted"/>
<keyword evidence="3" id="KW-1185">Reference proteome</keyword>
<protein>
    <submittedName>
        <fullName evidence="2">Uncharacterized protein</fullName>
    </submittedName>
</protein>
<accession>A0A397UB66</accession>
<dbReference type="AlphaFoldDB" id="A0A397UB66"/>
<keyword evidence="1" id="KW-0812">Transmembrane</keyword>
<name>A0A397UB66_9GLOM</name>
<gene>
    <name evidence="2" type="ORF">C2G38_2218152</name>
</gene>
<comment type="caution">
    <text evidence="2">The sequence shown here is derived from an EMBL/GenBank/DDBJ whole genome shotgun (WGS) entry which is preliminary data.</text>
</comment>
<sequence>MAFFKKFVNTFNKKELLNIEHQSENFEATNNNFKEIDNKLELQEKNWPEIQQNFDLNCGNENGDSTLFDNDQFTLLTNNSEDLVIEPPRLFINGENQLTIIPTLLVRIFFFFAIVIFELKPILIRLELSKNNFNYMLDPQQILFTQAQINSYFLAIQKGANFKKVLVRIVRETNENAGFWLEKRKKFKNY</sequence>
<dbReference type="EMBL" id="QKWP01001883">
    <property type="protein sequence ID" value="RIB05999.1"/>
    <property type="molecule type" value="Genomic_DNA"/>
</dbReference>
<feature type="transmembrane region" description="Helical" evidence="1">
    <location>
        <begin position="98"/>
        <end position="117"/>
    </location>
</feature>
<reference evidence="2 3" key="1">
    <citation type="submission" date="2018-06" db="EMBL/GenBank/DDBJ databases">
        <title>Comparative genomics reveals the genomic features of Rhizophagus irregularis, R. cerebriforme, R. diaphanum and Gigaspora rosea, and their symbiotic lifestyle signature.</title>
        <authorList>
            <person name="Morin E."/>
            <person name="San Clemente H."/>
            <person name="Chen E.C.H."/>
            <person name="De La Providencia I."/>
            <person name="Hainaut M."/>
            <person name="Kuo A."/>
            <person name="Kohler A."/>
            <person name="Murat C."/>
            <person name="Tang N."/>
            <person name="Roy S."/>
            <person name="Loubradou J."/>
            <person name="Henrissat B."/>
            <person name="Grigoriev I.V."/>
            <person name="Corradi N."/>
            <person name="Roux C."/>
            <person name="Martin F.M."/>
        </authorList>
    </citation>
    <scope>NUCLEOTIDE SEQUENCE [LARGE SCALE GENOMIC DNA]</scope>
    <source>
        <strain evidence="2 3">DAOM 194757</strain>
    </source>
</reference>
<evidence type="ECO:0000313" key="3">
    <source>
        <dbReference type="Proteomes" id="UP000266673"/>
    </source>
</evidence>